<evidence type="ECO:0000256" key="1">
    <source>
        <dbReference type="ARBA" id="ARBA00004127"/>
    </source>
</evidence>
<dbReference type="GeneID" id="75082186"/>
<evidence type="ECO:0000313" key="5">
    <source>
        <dbReference type="EMBL" id="MCZ3667086.1"/>
    </source>
</evidence>
<keyword evidence="3" id="KW-1133">Transmembrane helix</keyword>
<feature type="transmembrane region" description="Helical" evidence="3">
    <location>
        <begin position="45"/>
        <end position="65"/>
    </location>
</feature>
<feature type="transmembrane region" description="Helical" evidence="3">
    <location>
        <begin position="224"/>
        <end position="246"/>
    </location>
</feature>
<dbReference type="PANTHER" id="PTHR22911">
    <property type="entry name" value="ACYL-MALONYL CONDENSING ENZYME-RELATED"/>
    <property type="match status" value="1"/>
</dbReference>
<feature type="transmembrane region" description="Helical" evidence="3">
    <location>
        <begin position="136"/>
        <end position="153"/>
    </location>
</feature>
<evidence type="ECO:0000256" key="3">
    <source>
        <dbReference type="SAM" id="Phobius"/>
    </source>
</evidence>
<feature type="transmembrane region" description="Helical" evidence="3">
    <location>
        <begin position="77"/>
        <end position="100"/>
    </location>
</feature>
<comment type="subcellular location">
    <subcellularLocation>
        <location evidence="1">Endomembrane system</location>
        <topology evidence="1">Multi-pass membrane protein</topology>
    </subcellularLocation>
</comment>
<feature type="transmembrane region" description="Helical" evidence="3">
    <location>
        <begin position="267"/>
        <end position="295"/>
    </location>
</feature>
<feature type="domain" description="EamA" evidence="4">
    <location>
        <begin position="10"/>
        <end position="150"/>
    </location>
</feature>
<accession>A0AAW5WQV6</accession>
<keyword evidence="3" id="KW-0812">Transmembrane</keyword>
<evidence type="ECO:0000256" key="2">
    <source>
        <dbReference type="ARBA" id="ARBA00007362"/>
    </source>
</evidence>
<reference evidence="5" key="1">
    <citation type="submission" date="2022-01" db="EMBL/GenBank/DDBJ databases">
        <title>VMRC isolate genome collection.</title>
        <authorList>
            <person name="France M."/>
            <person name="Rutt L."/>
            <person name="Humphrys M."/>
            <person name="Ravel J."/>
        </authorList>
    </citation>
    <scope>NUCLEOTIDE SEQUENCE</scope>
    <source>
        <strain evidence="5">C0048A1</strain>
    </source>
</reference>
<protein>
    <submittedName>
        <fullName evidence="5">DMT family transporter</fullName>
    </submittedName>
</protein>
<dbReference type="Gene3D" id="1.10.3730.20">
    <property type="match status" value="1"/>
</dbReference>
<keyword evidence="3" id="KW-0472">Membrane</keyword>
<name>A0AAW5WQV6_9LACO</name>
<dbReference type="SUPFAM" id="SSF103481">
    <property type="entry name" value="Multidrug resistance efflux transporter EmrE"/>
    <property type="match status" value="2"/>
</dbReference>
<evidence type="ECO:0000313" key="6">
    <source>
        <dbReference type="Proteomes" id="UP001212401"/>
    </source>
</evidence>
<dbReference type="EMBL" id="JAKHPH010000003">
    <property type="protein sequence ID" value="MCZ3667086.1"/>
    <property type="molecule type" value="Genomic_DNA"/>
</dbReference>
<feature type="transmembrane region" description="Helical" evidence="3">
    <location>
        <begin position="12"/>
        <end position="33"/>
    </location>
</feature>
<organism evidence="5 6">
    <name type="scientific">Limosilactobacillus vaginalis</name>
    <dbReference type="NCBI Taxonomy" id="1633"/>
    <lineage>
        <taxon>Bacteria</taxon>
        <taxon>Bacillati</taxon>
        <taxon>Bacillota</taxon>
        <taxon>Bacilli</taxon>
        <taxon>Lactobacillales</taxon>
        <taxon>Lactobacillaceae</taxon>
        <taxon>Limosilactobacillus</taxon>
    </lineage>
</organism>
<dbReference type="Pfam" id="PF00892">
    <property type="entry name" value="EamA"/>
    <property type="match status" value="2"/>
</dbReference>
<dbReference type="AlphaFoldDB" id="A0AAW5WQV6"/>
<dbReference type="InterPro" id="IPR000620">
    <property type="entry name" value="EamA_dom"/>
</dbReference>
<comment type="caution">
    <text evidence="5">The sequence shown here is derived from an EMBL/GenBank/DDBJ whole genome shotgun (WGS) entry which is preliminary data.</text>
</comment>
<comment type="similarity">
    <text evidence="2">Belongs to the EamA transporter family.</text>
</comment>
<feature type="transmembrane region" description="Helical" evidence="3">
    <location>
        <begin position="106"/>
        <end position="124"/>
    </location>
</feature>
<dbReference type="RefSeq" id="WP_003716962.1">
    <property type="nucleotide sequence ID" value="NZ_CAJFIS010000002.1"/>
</dbReference>
<proteinExistence type="inferred from homology"/>
<feature type="transmembrane region" description="Helical" evidence="3">
    <location>
        <begin position="193"/>
        <end position="212"/>
    </location>
</feature>
<feature type="domain" description="EamA" evidence="4">
    <location>
        <begin position="165"/>
        <end position="295"/>
    </location>
</feature>
<dbReference type="PANTHER" id="PTHR22911:SF79">
    <property type="entry name" value="MOBA-LIKE NTP TRANSFERASE DOMAIN-CONTAINING PROTEIN"/>
    <property type="match status" value="1"/>
</dbReference>
<dbReference type="GO" id="GO:0016020">
    <property type="term" value="C:membrane"/>
    <property type="evidence" value="ECO:0007669"/>
    <property type="project" value="InterPro"/>
</dbReference>
<dbReference type="Proteomes" id="UP001212401">
    <property type="component" value="Unassembled WGS sequence"/>
</dbReference>
<dbReference type="InterPro" id="IPR037185">
    <property type="entry name" value="EmrE-like"/>
</dbReference>
<sequence length="310" mass="33653">MAQKTNNPVMKGIIIAAAASVMWGISGTTLQLISQNLAIPAAWMLSIRTFSAGIILLVISGIMYGKKTFNVFKRRDTTISVISYAVFGLMANLLTFYYAIQKGNASAATILQYLSPLFIVLGGVVFKRQHPFRSDLLAFALALLGVFFALTKGNFTQLDIPLDSLLWGLGSGITAALYVVLPQKAADSNPPIVVLGWGTIIASILFNIYRPFWVNPPQISGELVAAVATVVLFGTILPFSLLMVATRYAPSDVVSIMDALQPITTSLLSVLFFNLHLTLIEIIGIALVIIAVYILQDGRRKALTEKDLHY</sequence>
<evidence type="ECO:0000259" key="4">
    <source>
        <dbReference type="Pfam" id="PF00892"/>
    </source>
</evidence>
<gene>
    <name evidence="5" type="ORF">L2724_02135</name>
</gene>